<keyword evidence="1" id="KW-0472">Membrane</keyword>
<dbReference type="InterPro" id="IPR000045">
    <property type="entry name" value="Prepilin_IV_endopep_pep"/>
</dbReference>
<dbReference type="GO" id="GO:0004190">
    <property type="term" value="F:aspartic-type endopeptidase activity"/>
    <property type="evidence" value="ECO:0007669"/>
    <property type="project" value="UniProtKB-EC"/>
</dbReference>
<dbReference type="EC" id="3.4.23.43" evidence="3"/>
<proteinExistence type="predicted"/>
<gene>
    <name evidence="3" type="ORF">K3148_04155</name>
</gene>
<dbReference type="RefSeq" id="WP_221426059.1">
    <property type="nucleotide sequence ID" value="NZ_CP081295.1"/>
</dbReference>
<protein>
    <submittedName>
        <fullName evidence="3">Prepilin peptidase</fullName>
        <ecNumber evidence="3">3.4.23.43</ecNumber>
    </submittedName>
</protein>
<keyword evidence="1" id="KW-1133">Transmembrane helix</keyword>
<feature type="transmembrane region" description="Helical" evidence="1">
    <location>
        <begin position="18"/>
        <end position="38"/>
    </location>
</feature>
<feature type="domain" description="Prepilin type IV endopeptidase peptidase" evidence="2">
    <location>
        <begin position="5"/>
        <end position="95"/>
    </location>
</feature>
<sequence>MAASGAALDVVTRKLPNILCAIMLVAGLALAFASSAWTGLGLHFAHAAAAFVLGYVIYLTGLFGAGDAKFYTACAAFFPIADMLGLFVTIIGAGFVLLLAWMVAKRTIRTPKGADDFAKLPYGVAIAAGSIGFALLKLP</sequence>
<accession>A0ABX8ZNS6</accession>
<reference evidence="3 4" key="1">
    <citation type="submission" date="2021-08" db="EMBL/GenBank/DDBJ databases">
        <title>Comparative Genomics Analysis of the Genus Qipengyuania Reveals Extensive Genetic Diversity and Metabolic Versatility, Including the Description of Fifteen Novel Species.</title>
        <authorList>
            <person name="Liu Y."/>
        </authorList>
    </citation>
    <scope>NUCLEOTIDE SEQUENCE [LARGE SCALE GENOMIC DNA]</scope>
    <source>
        <strain evidence="3 4">1NDH13</strain>
    </source>
</reference>
<feature type="transmembrane region" description="Helical" evidence="1">
    <location>
        <begin position="44"/>
        <end position="65"/>
    </location>
</feature>
<dbReference type="Pfam" id="PF01478">
    <property type="entry name" value="Peptidase_A24"/>
    <property type="match status" value="1"/>
</dbReference>
<organism evidence="3 4">
    <name type="scientific">Qipengyuania aurantiaca</name>
    <dbReference type="NCBI Taxonomy" id="2867233"/>
    <lineage>
        <taxon>Bacteria</taxon>
        <taxon>Pseudomonadati</taxon>
        <taxon>Pseudomonadota</taxon>
        <taxon>Alphaproteobacteria</taxon>
        <taxon>Sphingomonadales</taxon>
        <taxon>Erythrobacteraceae</taxon>
        <taxon>Qipengyuania</taxon>
    </lineage>
</organism>
<dbReference type="Proteomes" id="UP000824281">
    <property type="component" value="Chromosome"/>
</dbReference>
<evidence type="ECO:0000313" key="3">
    <source>
        <dbReference type="EMBL" id="QZD90594.1"/>
    </source>
</evidence>
<keyword evidence="4" id="KW-1185">Reference proteome</keyword>
<feature type="transmembrane region" description="Helical" evidence="1">
    <location>
        <begin position="77"/>
        <end position="100"/>
    </location>
</feature>
<evidence type="ECO:0000256" key="1">
    <source>
        <dbReference type="SAM" id="Phobius"/>
    </source>
</evidence>
<dbReference type="Gene3D" id="1.20.120.1220">
    <property type="match status" value="1"/>
</dbReference>
<evidence type="ECO:0000259" key="2">
    <source>
        <dbReference type="Pfam" id="PF01478"/>
    </source>
</evidence>
<dbReference type="EMBL" id="CP081295">
    <property type="protein sequence ID" value="QZD90594.1"/>
    <property type="molecule type" value="Genomic_DNA"/>
</dbReference>
<name>A0ABX8ZNS6_9SPHN</name>
<keyword evidence="3" id="KW-0378">Hydrolase</keyword>
<keyword evidence="1" id="KW-0812">Transmembrane</keyword>
<evidence type="ECO:0000313" key="4">
    <source>
        <dbReference type="Proteomes" id="UP000824281"/>
    </source>
</evidence>